<protein>
    <submittedName>
        <fullName evidence="1">DUF1499 domain-containing protein</fullName>
    </submittedName>
</protein>
<dbReference type="InterPro" id="IPR010865">
    <property type="entry name" value="DUF1499"/>
</dbReference>
<evidence type="ECO:0000313" key="1">
    <source>
        <dbReference type="EMBL" id="MBI1494135.1"/>
    </source>
</evidence>
<organism evidence="1 2">
    <name type="scientific">Halocynthiibacter styelae</name>
    <dbReference type="NCBI Taxonomy" id="2761955"/>
    <lineage>
        <taxon>Bacteria</taxon>
        <taxon>Pseudomonadati</taxon>
        <taxon>Pseudomonadota</taxon>
        <taxon>Alphaproteobacteria</taxon>
        <taxon>Rhodobacterales</taxon>
        <taxon>Paracoccaceae</taxon>
        <taxon>Halocynthiibacter</taxon>
    </lineage>
</organism>
<dbReference type="EMBL" id="JADCKQ010000007">
    <property type="protein sequence ID" value="MBI1494135.1"/>
    <property type="molecule type" value="Genomic_DNA"/>
</dbReference>
<proteinExistence type="predicted"/>
<dbReference type="Pfam" id="PF07386">
    <property type="entry name" value="DUF1499"/>
    <property type="match status" value="1"/>
</dbReference>
<comment type="caution">
    <text evidence="1">The sequence shown here is derived from an EMBL/GenBank/DDBJ whole genome shotgun (WGS) entry which is preliminary data.</text>
</comment>
<sequence>MMTWFLAGLLTAVLIVRFYVRHVPHEAVDFHLQSYPKTEVGDYRTDGGFEAVRQPDEPMAEAMARLVRIIEENARTTHLGGSLDAGHISFVTRTHFWGFPDTTNIWVSGDHLHIHGHLRFGKSDLGVNQRRILNWLTLARL</sequence>
<dbReference type="RefSeq" id="WP_228848922.1">
    <property type="nucleotide sequence ID" value="NZ_JADCKQ010000007.1"/>
</dbReference>
<dbReference type="AlphaFoldDB" id="A0A8J7LKJ7"/>
<gene>
    <name evidence="1" type="ORF">H1D41_10845</name>
</gene>
<name>A0A8J7LKJ7_9RHOB</name>
<accession>A0A8J7LKJ7</accession>
<reference evidence="1" key="1">
    <citation type="submission" date="2020-10" db="EMBL/GenBank/DDBJ databases">
        <title>Paenihalocynthiibacter styelae gen. nov., sp. nov., isolated from stalked sea squirt Styela clava.</title>
        <authorList>
            <person name="Kim Y.-O."/>
            <person name="Yoon J.-H."/>
        </authorList>
    </citation>
    <scope>NUCLEOTIDE SEQUENCE</scope>
    <source>
        <strain evidence="1">MYP1-1</strain>
    </source>
</reference>
<evidence type="ECO:0000313" key="2">
    <source>
        <dbReference type="Proteomes" id="UP000640583"/>
    </source>
</evidence>
<keyword evidence="2" id="KW-1185">Reference proteome</keyword>
<dbReference type="Proteomes" id="UP000640583">
    <property type="component" value="Unassembled WGS sequence"/>
</dbReference>